<dbReference type="InterPro" id="IPR020810">
    <property type="entry name" value="Enolase_C"/>
</dbReference>
<dbReference type="GO" id="GO:0000015">
    <property type="term" value="C:phosphopyruvate hydratase complex"/>
    <property type="evidence" value="ECO:0007669"/>
    <property type="project" value="InterPro"/>
</dbReference>
<keyword evidence="4 6" id="KW-0324">Glycolysis</keyword>
<proteinExistence type="inferred from homology"/>
<feature type="active site" description="Proton acceptor" evidence="6 7">
    <location>
        <position position="336"/>
    </location>
</feature>
<feature type="domain" description="Enolase N-terminal" evidence="10">
    <location>
        <begin position="5"/>
        <end position="134"/>
    </location>
</feature>
<dbReference type="InterPro" id="IPR036849">
    <property type="entry name" value="Enolase-like_C_sf"/>
</dbReference>
<dbReference type="Pfam" id="PF03952">
    <property type="entry name" value="Enolase_N"/>
    <property type="match status" value="1"/>
</dbReference>
<dbReference type="GO" id="GO:0006096">
    <property type="term" value="P:glycolytic process"/>
    <property type="evidence" value="ECO:0007669"/>
    <property type="project" value="UniProtKB-UniRule"/>
</dbReference>
<comment type="subcellular location">
    <subcellularLocation>
        <location evidence="6">Cytoplasm</location>
    </subcellularLocation>
    <subcellularLocation>
        <location evidence="6">Secreted</location>
    </subcellularLocation>
    <subcellularLocation>
        <location evidence="6">Cell surface</location>
    </subcellularLocation>
    <text evidence="6">Fractions of enolase are present in both the cytoplasm and on the cell surface.</text>
</comment>
<dbReference type="PANTHER" id="PTHR11902">
    <property type="entry name" value="ENOLASE"/>
    <property type="match status" value="1"/>
</dbReference>
<evidence type="ECO:0000256" key="7">
    <source>
        <dbReference type="PIRSR" id="PIRSR001400-1"/>
    </source>
</evidence>
<organism evidence="11 12">
    <name type="scientific">Natronomonas aquatica</name>
    <dbReference type="NCBI Taxonomy" id="2841590"/>
    <lineage>
        <taxon>Archaea</taxon>
        <taxon>Methanobacteriati</taxon>
        <taxon>Methanobacteriota</taxon>
        <taxon>Stenosarchaea group</taxon>
        <taxon>Halobacteria</taxon>
        <taxon>Halobacteriales</taxon>
        <taxon>Natronomonadaceae</taxon>
        <taxon>Natronomonas</taxon>
    </lineage>
</organism>
<keyword evidence="5 6" id="KW-0456">Lyase</keyword>
<feature type="binding site" evidence="6 8">
    <location>
        <position position="286"/>
    </location>
    <ligand>
        <name>Mg(2+)</name>
        <dbReference type="ChEBI" id="CHEBI:18420"/>
    </ligand>
</feature>
<feature type="binding site" evidence="6">
    <location>
        <position position="387"/>
    </location>
    <ligand>
        <name>(2R)-2-phosphoglycerate</name>
        <dbReference type="ChEBI" id="CHEBI:58289"/>
    </ligand>
</feature>
<dbReference type="Pfam" id="PF00113">
    <property type="entry name" value="Enolase_C"/>
    <property type="match status" value="1"/>
</dbReference>
<gene>
    <name evidence="6" type="primary">eno</name>
    <name evidence="11" type="ORF">KM295_00905</name>
</gene>
<feature type="domain" description="Enolase C-terminal TIM barrel" evidence="9">
    <location>
        <begin position="139"/>
        <end position="418"/>
    </location>
</feature>
<dbReference type="Gene3D" id="3.30.390.10">
    <property type="entry name" value="Enolase-like, N-terminal domain"/>
    <property type="match status" value="1"/>
</dbReference>
<keyword evidence="3 6" id="KW-0460">Magnesium</keyword>
<evidence type="ECO:0000313" key="12">
    <source>
        <dbReference type="Proteomes" id="UP001139494"/>
    </source>
</evidence>
<comment type="function">
    <text evidence="6">Catalyzes the reversible conversion of 2-phosphoglycerate (2-PG) into phosphoenolpyruvate (PEP). It is essential for the degradation of carbohydrates via glycolysis.</text>
</comment>
<dbReference type="SUPFAM" id="SSF54826">
    <property type="entry name" value="Enolase N-terminal domain-like"/>
    <property type="match status" value="1"/>
</dbReference>
<comment type="cofactor">
    <cofactor evidence="6">
        <name>Mg(2+)</name>
        <dbReference type="ChEBI" id="CHEBI:18420"/>
    </cofactor>
    <text evidence="6">Binds a second Mg(2+) ion via substrate during catalysis.</text>
</comment>
<keyword evidence="6" id="KW-0964">Secreted</keyword>
<feature type="active site" description="Proton donor" evidence="6 7">
    <location>
        <position position="207"/>
    </location>
</feature>
<dbReference type="SFLD" id="SFLDF00002">
    <property type="entry name" value="enolase"/>
    <property type="match status" value="1"/>
</dbReference>
<dbReference type="GO" id="GO:0004634">
    <property type="term" value="F:phosphopyruvate hydratase activity"/>
    <property type="evidence" value="ECO:0007669"/>
    <property type="project" value="UniProtKB-UniRule"/>
</dbReference>
<dbReference type="EMBL" id="JAHLKM010000001">
    <property type="protein sequence ID" value="MCQ4332064.1"/>
    <property type="molecule type" value="Genomic_DNA"/>
</dbReference>
<evidence type="ECO:0000256" key="8">
    <source>
        <dbReference type="PIRSR" id="PIRSR001400-3"/>
    </source>
</evidence>
<dbReference type="GO" id="GO:0009986">
    <property type="term" value="C:cell surface"/>
    <property type="evidence" value="ECO:0007669"/>
    <property type="project" value="UniProtKB-SubCell"/>
</dbReference>
<comment type="pathway">
    <text evidence="1 6">Carbohydrate degradation; glycolysis; pyruvate from D-glyceraldehyde 3-phosphate: step 4/5.</text>
</comment>
<dbReference type="RefSeq" id="WP_256027982.1">
    <property type="nucleotide sequence ID" value="NZ_JAHLKM010000001.1"/>
</dbReference>
<evidence type="ECO:0000313" key="11">
    <source>
        <dbReference type="EMBL" id="MCQ4332064.1"/>
    </source>
</evidence>
<protein>
    <recommendedName>
        <fullName evidence="6">Enolase</fullName>
        <ecNumber evidence="6">4.2.1.11</ecNumber>
    </recommendedName>
    <alternativeName>
        <fullName evidence="6">2-phospho-D-glycerate hydro-lyase</fullName>
    </alternativeName>
    <alternativeName>
        <fullName evidence="6">2-phosphoglycerate dehydratase</fullName>
    </alternativeName>
</protein>
<comment type="similarity">
    <text evidence="2 6">Belongs to the enolase family.</text>
</comment>
<evidence type="ECO:0000256" key="2">
    <source>
        <dbReference type="ARBA" id="ARBA00009604"/>
    </source>
</evidence>
<feature type="binding site" evidence="6 8">
    <location>
        <position position="311"/>
    </location>
    <ligand>
        <name>Mg(2+)</name>
        <dbReference type="ChEBI" id="CHEBI:18420"/>
    </ligand>
</feature>
<accession>A0A9R1CQY2</accession>
<feature type="binding site" evidence="6">
    <location>
        <position position="163"/>
    </location>
    <ligand>
        <name>(2R)-2-phosphoglycerate</name>
        <dbReference type="ChEBI" id="CHEBI:58289"/>
    </ligand>
</feature>
<dbReference type="InterPro" id="IPR020811">
    <property type="entry name" value="Enolase_N"/>
</dbReference>
<dbReference type="EC" id="4.2.1.11" evidence="6"/>
<keyword evidence="6" id="KW-0963">Cytoplasm</keyword>
<dbReference type="AlphaFoldDB" id="A0A9R1CQY2"/>
<evidence type="ECO:0000256" key="1">
    <source>
        <dbReference type="ARBA" id="ARBA00005031"/>
    </source>
</evidence>
<dbReference type="SUPFAM" id="SSF51604">
    <property type="entry name" value="Enolase C-terminal domain-like"/>
    <property type="match status" value="1"/>
</dbReference>
<dbReference type="GO" id="GO:0000287">
    <property type="term" value="F:magnesium ion binding"/>
    <property type="evidence" value="ECO:0007669"/>
    <property type="project" value="UniProtKB-UniRule"/>
</dbReference>
<dbReference type="InterPro" id="IPR000941">
    <property type="entry name" value="Enolase"/>
</dbReference>
<evidence type="ECO:0000256" key="3">
    <source>
        <dbReference type="ARBA" id="ARBA00022842"/>
    </source>
</evidence>
<evidence type="ECO:0000256" key="6">
    <source>
        <dbReference type="HAMAP-Rule" id="MF_00318"/>
    </source>
</evidence>
<dbReference type="PRINTS" id="PR00148">
    <property type="entry name" value="ENOLASE"/>
</dbReference>
<dbReference type="Gene3D" id="3.20.20.120">
    <property type="entry name" value="Enolase-like C-terminal domain"/>
    <property type="match status" value="1"/>
</dbReference>
<evidence type="ECO:0000256" key="4">
    <source>
        <dbReference type="ARBA" id="ARBA00023152"/>
    </source>
</evidence>
<keyword evidence="12" id="KW-1185">Reference proteome</keyword>
<feature type="binding site" evidence="6">
    <location>
        <position position="365"/>
    </location>
    <ligand>
        <name>(2R)-2-phosphoglycerate</name>
        <dbReference type="ChEBI" id="CHEBI:58289"/>
    </ligand>
</feature>
<evidence type="ECO:0000259" key="10">
    <source>
        <dbReference type="SMART" id="SM01193"/>
    </source>
</evidence>
<evidence type="ECO:0000259" key="9">
    <source>
        <dbReference type="SMART" id="SM01192"/>
    </source>
</evidence>
<feature type="binding site" evidence="6">
    <location>
        <position position="366"/>
    </location>
    <ligand>
        <name>(2R)-2-phosphoglycerate</name>
        <dbReference type="ChEBI" id="CHEBI:58289"/>
    </ligand>
</feature>
<dbReference type="CDD" id="cd03313">
    <property type="entry name" value="enolase"/>
    <property type="match status" value="1"/>
</dbReference>
<sequence>MTREIDAVEAREILDNRLEPTLRVTVRTEDGTAGQADVPRGRSRGVHEAVDLRDGGDRYRGKGVKTAVRNVEERIEPALVGHSVTDQAGIDALLRELDGTPDGSNLGGNSLTGVSLAALKAGAKSHDLPLYRYLGGPAATTIPIPLVDLIEGGELGASGLPFQEHQIVPTGADSFGDAIRMCAEVYYELGDELAESHGESALSVGDEGGYTPATMTDPRDAFDSILDAVRACGYEDVFELGIDAAATHFHDPDDGTYRLADGTYTRGELLEFYAELEETYPLVSIEDPLEEDDFEGFATLSDRLDAQIVGDDLFVTNDERLRKGIDIGAGDALLCKINQVGTVSEAIEAVETARENGYAIQVSERSGQTADTWLAEVAVGLRAAQIKTGTTRSERTEQYNRLLEIEAECDGGYAAWPR</sequence>
<reference evidence="11" key="1">
    <citation type="journal article" date="2023" name="Front. Microbiol.">
        <title>Genomic-based phylogenetic and metabolic analyses of the genus Natronomonas, and description of Natronomonas aquatica sp. nov.</title>
        <authorList>
            <person name="Garcia-Roldan A."/>
            <person name="Duran-Viseras A."/>
            <person name="de la Haba R.R."/>
            <person name="Corral P."/>
            <person name="Sanchez-Porro C."/>
            <person name="Ventosa A."/>
        </authorList>
    </citation>
    <scope>NUCLEOTIDE SEQUENCE</scope>
    <source>
        <strain evidence="11">F2-12</strain>
    </source>
</reference>
<feature type="binding site" evidence="6 8">
    <location>
        <position position="243"/>
    </location>
    <ligand>
        <name>Mg(2+)</name>
        <dbReference type="ChEBI" id="CHEBI:18420"/>
    </ligand>
</feature>
<comment type="caution">
    <text evidence="11">The sequence shown here is derived from an EMBL/GenBank/DDBJ whole genome shotgun (WGS) entry which is preliminary data.</text>
</comment>
<dbReference type="PIRSF" id="PIRSF001400">
    <property type="entry name" value="Enolase"/>
    <property type="match status" value="1"/>
</dbReference>
<comment type="catalytic activity">
    <reaction evidence="6">
        <text>(2R)-2-phosphoglycerate = phosphoenolpyruvate + H2O</text>
        <dbReference type="Rhea" id="RHEA:10164"/>
        <dbReference type="ChEBI" id="CHEBI:15377"/>
        <dbReference type="ChEBI" id="CHEBI:58289"/>
        <dbReference type="ChEBI" id="CHEBI:58702"/>
        <dbReference type="EC" id="4.2.1.11"/>
    </reaction>
</comment>
<feature type="binding site" evidence="6">
    <location>
        <position position="336"/>
    </location>
    <ligand>
        <name>(2R)-2-phosphoglycerate</name>
        <dbReference type="ChEBI" id="CHEBI:58289"/>
    </ligand>
</feature>
<keyword evidence="6 8" id="KW-0479">Metal-binding</keyword>
<dbReference type="Proteomes" id="UP001139494">
    <property type="component" value="Unassembled WGS sequence"/>
</dbReference>
<dbReference type="SMART" id="SM01193">
    <property type="entry name" value="Enolase_N"/>
    <property type="match status" value="1"/>
</dbReference>
<dbReference type="InterPro" id="IPR029017">
    <property type="entry name" value="Enolase-like_N"/>
</dbReference>
<evidence type="ECO:0000256" key="5">
    <source>
        <dbReference type="ARBA" id="ARBA00023239"/>
    </source>
</evidence>
<name>A0A9R1CQY2_9EURY</name>
<comment type="cofactor">
    <cofactor evidence="8">
        <name>Mg(2+)</name>
        <dbReference type="ChEBI" id="CHEBI:18420"/>
    </cofactor>
    <text evidence="8">Mg(2+) is required for catalysis and for stabilizing the dimer.</text>
</comment>
<dbReference type="HAMAP" id="MF_00318">
    <property type="entry name" value="Enolase"/>
    <property type="match status" value="1"/>
</dbReference>
<dbReference type="SFLD" id="SFLDS00001">
    <property type="entry name" value="Enolase"/>
    <property type="match status" value="1"/>
</dbReference>
<dbReference type="SFLD" id="SFLDG00178">
    <property type="entry name" value="enolase"/>
    <property type="match status" value="1"/>
</dbReference>
<dbReference type="GO" id="GO:0005576">
    <property type="term" value="C:extracellular region"/>
    <property type="evidence" value="ECO:0007669"/>
    <property type="project" value="UniProtKB-SubCell"/>
</dbReference>
<dbReference type="SMART" id="SM01192">
    <property type="entry name" value="Enolase_C"/>
    <property type="match status" value="1"/>
</dbReference>
<dbReference type="PANTHER" id="PTHR11902:SF1">
    <property type="entry name" value="ENOLASE"/>
    <property type="match status" value="1"/>
</dbReference>